<dbReference type="PANTHER" id="PTHR33420:SF4">
    <property type="entry name" value="FIMBRIAL-LIKE PROTEIN FIMF"/>
    <property type="match status" value="1"/>
</dbReference>
<feature type="domain" description="Fimbrial-type adhesion" evidence="2">
    <location>
        <begin position="204"/>
        <end position="357"/>
    </location>
</feature>
<organism evidence="3 4">
    <name type="scientific">Pseudomonas alliivorans</name>
    <dbReference type="NCBI Taxonomy" id="2810613"/>
    <lineage>
        <taxon>Bacteria</taxon>
        <taxon>Pseudomonadati</taxon>
        <taxon>Pseudomonadota</taxon>
        <taxon>Gammaproteobacteria</taxon>
        <taxon>Pseudomonadales</taxon>
        <taxon>Pseudomonadaceae</taxon>
        <taxon>Pseudomonas</taxon>
    </lineage>
</organism>
<keyword evidence="1" id="KW-0732">Signal</keyword>
<protein>
    <submittedName>
        <fullName evidence="3">Type 1 fimbrial protein</fullName>
    </submittedName>
</protein>
<feature type="chain" id="PRO_5046621618" evidence="1">
    <location>
        <begin position="26"/>
        <end position="357"/>
    </location>
</feature>
<gene>
    <name evidence="3" type="ORF">JTJ32_25060</name>
</gene>
<dbReference type="Pfam" id="PF00419">
    <property type="entry name" value="Fimbrial"/>
    <property type="match status" value="1"/>
</dbReference>
<dbReference type="InterPro" id="IPR036937">
    <property type="entry name" value="Adhesion_dom_fimbrial_sf"/>
</dbReference>
<dbReference type="Gene3D" id="2.60.40.1090">
    <property type="entry name" value="Fimbrial-type adhesion domain"/>
    <property type="match status" value="1"/>
</dbReference>
<proteinExistence type="predicted"/>
<dbReference type="EMBL" id="JAFFZW010000014">
    <property type="protein sequence ID" value="MBP0948603.1"/>
    <property type="molecule type" value="Genomic_DNA"/>
</dbReference>
<feature type="signal peptide" evidence="1">
    <location>
        <begin position="1"/>
        <end position="25"/>
    </location>
</feature>
<evidence type="ECO:0000313" key="3">
    <source>
        <dbReference type="EMBL" id="MBP0948603.1"/>
    </source>
</evidence>
<dbReference type="PANTHER" id="PTHR33420">
    <property type="entry name" value="FIMBRIAL SUBUNIT ELFA-RELATED"/>
    <property type="match status" value="1"/>
</dbReference>
<accession>A0ABS4CDW6</accession>
<reference evidence="3 4" key="1">
    <citation type="journal article" date="2022" name="Syst. Appl. Microbiol.">
        <title>Pseudomonas alliivorans sp. nov., a plant-pathogenic bacterium isolated from onion foliage in Georgia, USA.</title>
        <authorList>
            <person name="Zhao M."/>
            <person name="Tyson C."/>
            <person name="Chen H.C."/>
            <person name="Paudel S."/>
            <person name="Gitaitis R."/>
            <person name="Kvitko B."/>
            <person name="Dutta B."/>
        </authorList>
    </citation>
    <scope>NUCLEOTIDE SEQUENCE [LARGE SCALE GENOMIC DNA]</scope>
    <source>
        <strain evidence="3 4">20GA0068</strain>
    </source>
</reference>
<evidence type="ECO:0000259" key="2">
    <source>
        <dbReference type="Pfam" id="PF00419"/>
    </source>
</evidence>
<evidence type="ECO:0000313" key="4">
    <source>
        <dbReference type="Proteomes" id="UP000673197"/>
    </source>
</evidence>
<evidence type="ECO:0000256" key="1">
    <source>
        <dbReference type="SAM" id="SignalP"/>
    </source>
</evidence>
<dbReference type="Gene3D" id="2.60.40.3310">
    <property type="match status" value="1"/>
</dbReference>
<dbReference type="InterPro" id="IPR050263">
    <property type="entry name" value="Bact_Fimbrial_Adh_Pro"/>
</dbReference>
<comment type="caution">
    <text evidence="3">The sequence shown here is derived from an EMBL/GenBank/DDBJ whole genome shotgun (WGS) entry which is preliminary data.</text>
</comment>
<dbReference type="Proteomes" id="UP000673197">
    <property type="component" value="Unassembled WGS sequence"/>
</dbReference>
<name>A0ABS4CDW6_9PSED</name>
<keyword evidence="4" id="KW-1185">Reference proteome</keyword>
<dbReference type="InterPro" id="IPR008966">
    <property type="entry name" value="Adhesion_dom_sf"/>
</dbReference>
<dbReference type="SUPFAM" id="SSF49401">
    <property type="entry name" value="Bacterial adhesins"/>
    <property type="match status" value="1"/>
</dbReference>
<sequence>MKFPSQLRNVSLVLLAGFEMQQALAQSTCWVRPDNVHTMTYPLGLGTVYVPKDAKTGSVIGVFDQPFSLTSNEGRFVQCENDGAHTLAFNAVAQAPIHAGTLPPVMGEDVNGKVFETGISGVGAMIRLGHPFDGVAPGSFVPLTRPVVPFNALLTADVTLPVNPLTGRVTLIKTGPILPGPQVVDTALFYGRFSLIPRTMEFQLRATVMQAQCDSAVVSDDPVKLGDWSSAHFTAPGTGTTPVTFSIRLGNCESDPGDVNIAWANIRLDGVSGSVPVPGVSGAFSLTSDSTAQGIAVQIMRSDGTTPIPLGQDVPMITVSPGNTVLDMSARYYQIEDKTQVRPGLAKGALNFTVSYQ</sequence>
<dbReference type="RefSeq" id="WP_099227233.1">
    <property type="nucleotide sequence ID" value="NZ_JAFFZV010000001.1"/>
</dbReference>
<dbReference type="InterPro" id="IPR000259">
    <property type="entry name" value="Adhesion_dom_fimbrial"/>
</dbReference>